<dbReference type="PANTHER" id="PTHR43280">
    <property type="entry name" value="ARAC-FAMILY TRANSCRIPTIONAL REGULATOR"/>
    <property type="match status" value="1"/>
</dbReference>
<organism evidence="6 7">
    <name type="scientific">Agaribacter flavus</name>
    <dbReference type="NCBI Taxonomy" id="1902781"/>
    <lineage>
        <taxon>Bacteria</taxon>
        <taxon>Pseudomonadati</taxon>
        <taxon>Pseudomonadota</taxon>
        <taxon>Gammaproteobacteria</taxon>
        <taxon>Alteromonadales</taxon>
        <taxon>Alteromonadaceae</taxon>
        <taxon>Agaribacter</taxon>
    </lineage>
</organism>
<keyword evidence="2" id="KW-0238">DNA-binding</keyword>
<comment type="caution">
    <text evidence="6">The sequence shown here is derived from an EMBL/GenBank/DDBJ whole genome shotgun (WGS) entry which is preliminary data.</text>
</comment>
<dbReference type="Gene3D" id="1.10.10.60">
    <property type="entry name" value="Homeodomain-like"/>
    <property type="match status" value="1"/>
</dbReference>
<protein>
    <submittedName>
        <fullName evidence="6">Helix-turn-helix transcriptional regulator</fullName>
    </submittedName>
</protein>
<dbReference type="EMBL" id="JBHRSW010000029">
    <property type="protein sequence ID" value="MFC3122762.1"/>
    <property type="molecule type" value="Genomic_DNA"/>
</dbReference>
<sequence>MIAQLLVSKKRSVHILFAIFCGSVAFSAVKKITDQSIGDYQYLVGIAACATCNVYWLFSRALFRQGQAFGVHHLAFAISLAMLIMFKQGYLFANSQLMFSQSSSSFVNGILSELIVMLSSCVLIASIWEGLRAFNTLNKLQKAQRIVYVSAFFMAVAICKTVQVIYASDTHVIENTLALVTLFMLCTTQALLLWCQAPQPPSSVNTAHPSNRQLGDIALANKIRALLIEQQGFLTSNLKVADLAGALQVSEYKISRALRYDLQAKNFNSYVNALRIEHAKSILSDPDKEKWSVLVVGLESGFASLGPFTRAFKSTTGLTPNQYRQTHCT</sequence>
<feature type="domain" description="HTH araC/xylS-type" evidence="5">
    <location>
        <begin position="221"/>
        <end position="326"/>
    </location>
</feature>
<feature type="transmembrane region" description="Helical" evidence="4">
    <location>
        <begin position="40"/>
        <end position="58"/>
    </location>
</feature>
<keyword evidence="4" id="KW-0812">Transmembrane</keyword>
<evidence type="ECO:0000259" key="5">
    <source>
        <dbReference type="PROSITE" id="PS01124"/>
    </source>
</evidence>
<keyword evidence="4" id="KW-1133">Transmembrane helix</keyword>
<evidence type="ECO:0000256" key="3">
    <source>
        <dbReference type="ARBA" id="ARBA00023163"/>
    </source>
</evidence>
<dbReference type="RefSeq" id="WP_376920883.1">
    <property type="nucleotide sequence ID" value="NZ_JBHRSW010000029.1"/>
</dbReference>
<evidence type="ECO:0000256" key="2">
    <source>
        <dbReference type="ARBA" id="ARBA00023125"/>
    </source>
</evidence>
<keyword evidence="4" id="KW-0472">Membrane</keyword>
<evidence type="ECO:0000313" key="7">
    <source>
        <dbReference type="Proteomes" id="UP001595478"/>
    </source>
</evidence>
<dbReference type="PROSITE" id="PS01124">
    <property type="entry name" value="HTH_ARAC_FAMILY_2"/>
    <property type="match status" value="1"/>
</dbReference>
<gene>
    <name evidence="6" type="ORF">ACFOHL_14145</name>
</gene>
<feature type="transmembrane region" description="Helical" evidence="4">
    <location>
        <begin position="172"/>
        <end position="194"/>
    </location>
</feature>
<feature type="transmembrane region" description="Helical" evidence="4">
    <location>
        <begin position="110"/>
        <end position="134"/>
    </location>
</feature>
<feature type="transmembrane region" description="Helical" evidence="4">
    <location>
        <begin position="12"/>
        <end position="28"/>
    </location>
</feature>
<name>A0ABV7FQZ4_9ALTE</name>
<feature type="transmembrane region" description="Helical" evidence="4">
    <location>
        <begin position="70"/>
        <end position="90"/>
    </location>
</feature>
<keyword evidence="7" id="KW-1185">Reference proteome</keyword>
<evidence type="ECO:0000256" key="1">
    <source>
        <dbReference type="ARBA" id="ARBA00023015"/>
    </source>
</evidence>
<evidence type="ECO:0000256" key="4">
    <source>
        <dbReference type="SAM" id="Phobius"/>
    </source>
</evidence>
<dbReference type="PANTHER" id="PTHR43280:SF29">
    <property type="entry name" value="ARAC-FAMILY TRANSCRIPTIONAL REGULATOR"/>
    <property type="match status" value="1"/>
</dbReference>
<keyword evidence="3" id="KW-0804">Transcription</keyword>
<dbReference type="SMART" id="SM00342">
    <property type="entry name" value="HTH_ARAC"/>
    <property type="match status" value="1"/>
</dbReference>
<feature type="transmembrane region" description="Helical" evidence="4">
    <location>
        <begin position="146"/>
        <end position="166"/>
    </location>
</feature>
<dbReference type="InterPro" id="IPR009057">
    <property type="entry name" value="Homeodomain-like_sf"/>
</dbReference>
<proteinExistence type="predicted"/>
<dbReference type="Pfam" id="PF12833">
    <property type="entry name" value="HTH_18"/>
    <property type="match status" value="1"/>
</dbReference>
<dbReference type="InterPro" id="IPR018060">
    <property type="entry name" value="HTH_AraC"/>
</dbReference>
<evidence type="ECO:0000313" key="6">
    <source>
        <dbReference type="EMBL" id="MFC3122762.1"/>
    </source>
</evidence>
<accession>A0ABV7FQZ4</accession>
<reference evidence="7" key="1">
    <citation type="journal article" date="2019" name="Int. J. Syst. Evol. Microbiol.">
        <title>The Global Catalogue of Microorganisms (GCM) 10K type strain sequencing project: providing services to taxonomists for standard genome sequencing and annotation.</title>
        <authorList>
            <consortium name="The Broad Institute Genomics Platform"/>
            <consortium name="The Broad Institute Genome Sequencing Center for Infectious Disease"/>
            <person name="Wu L."/>
            <person name="Ma J."/>
        </authorList>
    </citation>
    <scope>NUCLEOTIDE SEQUENCE [LARGE SCALE GENOMIC DNA]</scope>
    <source>
        <strain evidence="7">KCTC 52473</strain>
    </source>
</reference>
<dbReference type="SUPFAM" id="SSF46689">
    <property type="entry name" value="Homeodomain-like"/>
    <property type="match status" value="1"/>
</dbReference>
<dbReference type="Proteomes" id="UP001595478">
    <property type="component" value="Unassembled WGS sequence"/>
</dbReference>
<keyword evidence="1" id="KW-0805">Transcription regulation</keyword>
<dbReference type="InterPro" id="IPR018062">
    <property type="entry name" value="HTH_AraC-typ_CS"/>
</dbReference>
<dbReference type="PROSITE" id="PS00041">
    <property type="entry name" value="HTH_ARAC_FAMILY_1"/>
    <property type="match status" value="1"/>
</dbReference>